<dbReference type="EMBL" id="CP002691">
    <property type="protein sequence ID" value="AEE53709.1"/>
    <property type="molecule type" value="Genomic_DNA"/>
</dbReference>
<dbReference type="eggNOG" id="COG1648">
    <property type="taxonomic scope" value="Bacteria"/>
</dbReference>
<gene>
    <name evidence="8" type="ordered locus">Halhy_5886</name>
</gene>
<dbReference type="OrthoDB" id="45564at2"/>
<dbReference type="InterPro" id="IPR028161">
    <property type="entry name" value="Met8-like"/>
</dbReference>
<dbReference type="SUPFAM" id="SSF51735">
    <property type="entry name" value="NAD(P)-binding Rossmann-fold domains"/>
    <property type="match status" value="1"/>
</dbReference>
<dbReference type="PANTHER" id="PTHR35330:SF1">
    <property type="entry name" value="SIROHEME BIOSYNTHESIS PROTEIN MET8"/>
    <property type="match status" value="1"/>
</dbReference>
<protein>
    <recommendedName>
        <fullName evidence="2">precorrin-2 dehydrogenase</fullName>
        <ecNumber evidence="2">1.3.1.76</ecNumber>
    </recommendedName>
</protein>
<evidence type="ECO:0000256" key="3">
    <source>
        <dbReference type="ARBA" id="ARBA00023002"/>
    </source>
</evidence>
<evidence type="ECO:0000259" key="7">
    <source>
        <dbReference type="Pfam" id="PF14824"/>
    </source>
</evidence>
<dbReference type="Proteomes" id="UP000008461">
    <property type="component" value="Chromosome"/>
</dbReference>
<dbReference type="Pfam" id="PF13241">
    <property type="entry name" value="NAD_binding_7"/>
    <property type="match status" value="1"/>
</dbReference>
<sequence>MNTLPSNMERNELYPVFLKLHTLQTLIVGAGEVGFEKLSFILKSSPKARVTMVATWINPEIETLLNSAHEHFVQIHQRAFHPDDLQGHDLVIAATNIPELNREVQQAAKQLGKLINVADTPDLCDFYLGSIVTRGPLKIGISTNGQSPTFAKRFRQVLEAALPEEVEDLLPKLNEIRDRLGGDFAHKVRMLNQITSTLLTGMASCACGGNCTGDCIEFLKKP</sequence>
<keyword evidence="9" id="KW-1185">Reference proteome</keyword>
<dbReference type="STRING" id="760192.Halhy_5886"/>
<dbReference type="AlphaFoldDB" id="F4KZ55"/>
<evidence type="ECO:0000256" key="1">
    <source>
        <dbReference type="ARBA" id="ARBA00005010"/>
    </source>
</evidence>
<dbReference type="HOGENOM" id="CLU_011276_8_3_10"/>
<name>F4KZ55_HALH1</name>
<dbReference type="GO" id="GO:0043115">
    <property type="term" value="F:precorrin-2 dehydrogenase activity"/>
    <property type="evidence" value="ECO:0007669"/>
    <property type="project" value="UniProtKB-EC"/>
</dbReference>
<dbReference type="KEGG" id="hhy:Halhy_5886"/>
<dbReference type="EC" id="1.3.1.76" evidence="2"/>
<dbReference type="InterPro" id="IPR028281">
    <property type="entry name" value="Sirohaem_synthase_central"/>
</dbReference>
<dbReference type="UniPathway" id="UPA00262">
    <property type="reaction ID" value="UER00222"/>
</dbReference>
<dbReference type="NCBIfam" id="TIGR01470">
    <property type="entry name" value="cysG_Nterm"/>
    <property type="match status" value="1"/>
</dbReference>
<dbReference type="GO" id="GO:0004325">
    <property type="term" value="F:ferrochelatase activity"/>
    <property type="evidence" value="ECO:0007669"/>
    <property type="project" value="InterPro"/>
</dbReference>
<dbReference type="SUPFAM" id="SSF75615">
    <property type="entry name" value="Siroheme synthase middle domains-like"/>
    <property type="match status" value="1"/>
</dbReference>
<accession>F4KZ55</accession>
<feature type="domain" description="Siroheme synthase central" evidence="7">
    <location>
        <begin position="134"/>
        <end position="160"/>
    </location>
</feature>
<reference evidence="8 9" key="1">
    <citation type="journal article" date="2011" name="Stand. Genomic Sci.">
        <title>Complete genome sequence of Haliscomenobacter hydrossis type strain (O).</title>
        <authorList>
            <consortium name="US DOE Joint Genome Institute (JGI-PGF)"/>
            <person name="Daligault H."/>
            <person name="Lapidus A."/>
            <person name="Zeytun A."/>
            <person name="Nolan M."/>
            <person name="Lucas S."/>
            <person name="Del Rio T.G."/>
            <person name="Tice H."/>
            <person name="Cheng J.F."/>
            <person name="Tapia R."/>
            <person name="Han C."/>
            <person name="Goodwin L."/>
            <person name="Pitluck S."/>
            <person name="Liolios K."/>
            <person name="Pagani I."/>
            <person name="Ivanova N."/>
            <person name="Huntemann M."/>
            <person name="Mavromatis K."/>
            <person name="Mikhailova N."/>
            <person name="Pati A."/>
            <person name="Chen A."/>
            <person name="Palaniappan K."/>
            <person name="Land M."/>
            <person name="Hauser L."/>
            <person name="Brambilla E.M."/>
            <person name="Rohde M."/>
            <person name="Verbarg S."/>
            <person name="Goker M."/>
            <person name="Bristow J."/>
            <person name="Eisen J.A."/>
            <person name="Markowitz V."/>
            <person name="Hugenholtz P."/>
            <person name="Kyrpides N.C."/>
            <person name="Klenk H.P."/>
            <person name="Woyke T."/>
        </authorList>
    </citation>
    <scope>NUCLEOTIDE SEQUENCE [LARGE SCALE GENOMIC DNA]</scope>
    <source>
        <strain evidence="9">ATCC 27775 / DSM 1100 / LMG 10767 / O</strain>
    </source>
</reference>
<evidence type="ECO:0000256" key="4">
    <source>
        <dbReference type="ARBA" id="ARBA00023027"/>
    </source>
</evidence>
<dbReference type="InterPro" id="IPR036291">
    <property type="entry name" value="NAD(P)-bd_dom_sf"/>
</dbReference>
<evidence type="ECO:0000313" key="9">
    <source>
        <dbReference type="Proteomes" id="UP000008461"/>
    </source>
</evidence>
<evidence type="ECO:0000256" key="6">
    <source>
        <dbReference type="ARBA" id="ARBA00047561"/>
    </source>
</evidence>
<dbReference type="RefSeq" id="WP_013768237.1">
    <property type="nucleotide sequence ID" value="NC_015510.1"/>
</dbReference>
<keyword evidence="3" id="KW-0560">Oxidoreductase</keyword>
<dbReference type="GO" id="GO:0019354">
    <property type="term" value="P:siroheme biosynthetic process"/>
    <property type="evidence" value="ECO:0007669"/>
    <property type="project" value="UniProtKB-UniPathway"/>
</dbReference>
<dbReference type="InterPro" id="IPR006367">
    <property type="entry name" value="Sirohaem_synthase_N"/>
</dbReference>
<evidence type="ECO:0000256" key="2">
    <source>
        <dbReference type="ARBA" id="ARBA00012400"/>
    </source>
</evidence>
<dbReference type="PANTHER" id="PTHR35330">
    <property type="entry name" value="SIROHEME BIOSYNTHESIS PROTEIN MET8"/>
    <property type="match status" value="1"/>
</dbReference>
<comment type="catalytic activity">
    <reaction evidence="6">
        <text>precorrin-2 + NAD(+) = sirohydrochlorin + NADH + 2 H(+)</text>
        <dbReference type="Rhea" id="RHEA:15613"/>
        <dbReference type="ChEBI" id="CHEBI:15378"/>
        <dbReference type="ChEBI" id="CHEBI:57540"/>
        <dbReference type="ChEBI" id="CHEBI:57945"/>
        <dbReference type="ChEBI" id="CHEBI:58351"/>
        <dbReference type="ChEBI" id="CHEBI:58827"/>
        <dbReference type="EC" id="1.3.1.76"/>
    </reaction>
</comment>
<organism evidence="8 9">
    <name type="scientific">Haliscomenobacter hydrossis (strain ATCC 27775 / DSM 1100 / LMG 10767 / O)</name>
    <dbReference type="NCBI Taxonomy" id="760192"/>
    <lineage>
        <taxon>Bacteria</taxon>
        <taxon>Pseudomonadati</taxon>
        <taxon>Bacteroidota</taxon>
        <taxon>Saprospiria</taxon>
        <taxon>Saprospirales</taxon>
        <taxon>Haliscomenobacteraceae</taxon>
        <taxon>Haliscomenobacter</taxon>
    </lineage>
</organism>
<keyword evidence="4" id="KW-0520">NAD</keyword>
<comment type="pathway">
    <text evidence="1">Porphyrin-containing compound metabolism; siroheme biosynthesis; sirohydrochlorin from precorrin-2: step 1/1.</text>
</comment>
<evidence type="ECO:0000256" key="5">
    <source>
        <dbReference type="ARBA" id="ARBA00023244"/>
    </source>
</evidence>
<dbReference type="Gene3D" id="3.30.160.110">
    <property type="entry name" value="Siroheme synthase, domain 2"/>
    <property type="match status" value="1"/>
</dbReference>
<keyword evidence="5" id="KW-0627">Porphyrin biosynthesis</keyword>
<proteinExistence type="predicted"/>
<reference key="2">
    <citation type="submission" date="2011-04" db="EMBL/GenBank/DDBJ databases">
        <title>Complete sequence of chromosome of Haliscomenobacter hydrossis DSM 1100.</title>
        <authorList>
            <consortium name="US DOE Joint Genome Institute (JGI-PGF)"/>
            <person name="Lucas S."/>
            <person name="Han J."/>
            <person name="Lapidus A."/>
            <person name="Bruce D."/>
            <person name="Goodwin L."/>
            <person name="Pitluck S."/>
            <person name="Peters L."/>
            <person name="Kyrpides N."/>
            <person name="Mavromatis K."/>
            <person name="Ivanova N."/>
            <person name="Ovchinnikova G."/>
            <person name="Pagani I."/>
            <person name="Daligault H."/>
            <person name="Detter J.C."/>
            <person name="Han C."/>
            <person name="Land M."/>
            <person name="Hauser L."/>
            <person name="Markowitz V."/>
            <person name="Cheng J.-F."/>
            <person name="Hugenholtz P."/>
            <person name="Woyke T."/>
            <person name="Wu D."/>
            <person name="Verbarg S."/>
            <person name="Frueling A."/>
            <person name="Brambilla E."/>
            <person name="Klenk H.-P."/>
            <person name="Eisen J.A."/>
        </authorList>
    </citation>
    <scope>NUCLEOTIDE SEQUENCE</scope>
    <source>
        <strain>DSM 1100</strain>
    </source>
</reference>
<dbReference type="Gene3D" id="3.40.50.720">
    <property type="entry name" value="NAD(P)-binding Rossmann-like Domain"/>
    <property type="match status" value="1"/>
</dbReference>
<dbReference type="Pfam" id="PF14824">
    <property type="entry name" value="Sirohm_synth_M"/>
    <property type="match status" value="1"/>
</dbReference>
<evidence type="ECO:0000313" key="8">
    <source>
        <dbReference type="EMBL" id="AEE53709.1"/>
    </source>
</evidence>